<evidence type="ECO:0000313" key="1">
    <source>
        <dbReference type="EMBL" id="GAH20774.1"/>
    </source>
</evidence>
<proteinExistence type="predicted"/>
<organism evidence="1">
    <name type="scientific">marine sediment metagenome</name>
    <dbReference type="NCBI Taxonomy" id="412755"/>
    <lineage>
        <taxon>unclassified sequences</taxon>
        <taxon>metagenomes</taxon>
        <taxon>ecological metagenomes</taxon>
    </lineage>
</organism>
<feature type="non-terminal residue" evidence="1">
    <location>
        <position position="42"/>
    </location>
</feature>
<sequence>MVGVNMKETILDYLRLGRAQTYPADWLLVLVPFLTGVDVPLI</sequence>
<dbReference type="EMBL" id="BARU01001788">
    <property type="protein sequence ID" value="GAH20774.1"/>
    <property type="molecule type" value="Genomic_DNA"/>
</dbReference>
<accession>X1EUC0</accession>
<name>X1EUC0_9ZZZZ</name>
<gene>
    <name evidence="1" type="ORF">S03H2_04498</name>
</gene>
<dbReference type="AlphaFoldDB" id="X1EUC0"/>
<protein>
    <submittedName>
        <fullName evidence="1">Uncharacterized protein</fullName>
    </submittedName>
</protein>
<reference evidence="1" key="1">
    <citation type="journal article" date="2014" name="Front. Microbiol.">
        <title>High frequency of phylogenetically diverse reductive dehalogenase-homologous genes in deep subseafloor sedimentary metagenomes.</title>
        <authorList>
            <person name="Kawai M."/>
            <person name="Futagami T."/>
            <person name="Toyoda A."/>
            <person name="Takaki Y."/>
            <person name="Nishi S."/>
            <person name="Hori S."/>
            <person name="Arai W."/>
            <person name="Tsubouchi T."/>
            <person name="Morono Y."/>
            <person name="Uchiyama I."/>
            <person name="Ito T."/>
            <person name="Fujiyama A."/>
            <person name="Inagaki F."/>
            <person name="Takami H."/>
        </authorList>
    </citation>
    <scope>NUCLEOTIDE SEQUENCE</scope>
    <source>
        <strain evidence="1">Expedition CK06-06</strain>
    </source>
</reference>
<comment type="caution">
    <text evidence="1">The sequence shown here is derived from an EMBL/GenBank/DDBJ whole genome shotgun (WGS) entry which is preliminary data.</text>
</comment>